<dbReference type="SUPFAM" id="SSF48179">
    <property type="entry name" value="6-phosphogluconate dehydrogenase C-terminal domain-like"/>
    <property type="match status" value="1"/>
</dbReference>
<evidence type="ECO:0000256" key="2">
    <source>
        <dbReference type="ARBA" id="ARBA00023027"/>
    </source>
</evidence>
<dbReference type="InterPro" id="IPR006115">
    <property type="entry name" value="6PGDH_NADP-bd"/>
</dbReference>
<name>A0A6B2R3N1_9BURK</name>
<dbReference type="InterPro" id="IPR036291">
    <property type="entry name" value="NAD(P)-bd_dom_sf"/>
</dbReference>
<feature type="domain" description="3-hydroxyisobutyrate dehydrogenase-like NAD-binding" evidence="5">
    <location>
        <begin position="174"/>
        <end position="293"/>
    </location>
</feature>
<dbReference type="Pfam" id="PF03446">
    <property type="entry name" value="NAD_binding_2"/>
    <property type="match status" value="1"/>
</dbReference>
<dbReference type="InterPro" id="IPR013328">
    <property type="entry name" value="6PGD_dom2"/>
</dbReference>
<dbReference type="GO" id="GO:0050661">
    <property type="term" value="F:NADP binding"/>
    <property type="evidence" value="ECO:0007669"/>
    <property type="project" value="InterPro"/>
</dbReference>
<sequence length="297" mass="31424">MQNVSGTAKTSVGLIGLGAMGRGIAQNLLAKGFAVVGRDVNPDALKWLESVGGSSGQQAREMADMCQVIVSFVVNDKQTEEVLFGENGLAAVMRPDSVFIACSTLPPQYVKELGARLAEKKIHLIDSPVTGGKVGAEKGTLTVMVAGEEAIFERVKPVLSTFGARLFFLGTEHGKGSQMKVINQLLCGVHIAAAAEALAMARENGLPMETTLEILKSGAASSWMLGDRGPRMVTEKYDDVLSAVDIFVKDLGLVLDAARQSTFAAPMAHAAFLQFIEASGHGMGRLDDAAVINNYKK</sequence>
<dbReference type="Gene3D" id="3.40.50.720">
    <property type="entry name" value="NAD(P)-binding Rossmann-like Domain"/>
    <property type="match status" value="1"/>
</dbReference>
<evidence type="ECO:0000259" key="5">
    <source>
        <dbReference type="Pfam" id="PF14833"/>
    </source>
</evidence>
<evidence type="ECO:0000313" key="6">
    <source>
        <dbReference type="EMBL" id="NDY84324.1"/>
    </source>
</evidence>
<organism evidence="6">
    <name type="scientific">Sheuella amnicola</name>
    <dbReference type="NCBI Taxonomy" id="2707330"/>
    <lineage>
        <taxon>Bacteria</taxon>
        <taxon>Pseudomonadati</taxon>
        <taxon>Pseudomonadota</taxon>
        <taxon>Betaproteobacteria</taxon>
        <taxon>Burkholderiales</taxon>
        <taxon>Alcaligenaceae</taxon>
        <taxon>Sheuella</taxon>
    </lineage>
</organism>
<dbReference type="Pfam" id="PF14833">
    <property type="entry name" value="NAD_binding_11"/>
    <property type="match status" value="1"/>
</dbReference>
<evidence type="ECO:0000259" key="4">
    <source>
        <dbReference type="Pfam" id="PF03446"/>
    </source>
</evidence>
<feature type="domain" description="6-phosphogluconate dehydrogenase NADP-binding" evidence="4">
    <location>
        <begin position="12"/>
        <end position="170"/>
    </location>
</feature>
<dbReference type="PIRSF" id="PIRSF000103">
    <property type="entry name" value="HIBADH"/>
    <property type="match status" value="1"/>
</dbReference>
<gene>
    <name evidence="6" type="ORF">G3I67_13910</name>
</gene>
<evidence type="ECO:0000256" key="1">
    <source>
        <dbReference type="ARBA" id="ARBA00023002"/>
    </source>
</evidence>
<dbReference type="Gene3D" id="1.10.1040.10">
    <property type="entry name" value="N-(1-d-carboxylethyl)-l-norvaline Dehydrogenase, domain 2"/>
    <property type="match status" value="1"/>
</dbReference>
<dbReference type="GO" id="GO:0016491">
    <property type="term" value="F:oxidoreductase activity"/>
    <property type="evidence" value="ECO:0007669"/>
    <property type="project" value="UniProtKB-KW"/>
</dbReference>
<accession>A0A6B2R3N1</accession>
<dbReference type="InterPro" id="IPR029154">
    <property type="entry name" value="HIBADH-like_NADP-bd"/>
</dbReference>
<comment type="caution">
    <text evidence="6">The sequence shown here is derived from an EMBL/GenBank/DDBJ whole genome shotgun (WGS) entry which is preliminary data.</text>
</comment>
<evidence type="ECO:0000256" key="3">
    <source>
        <dbReference type="PIRSR" id="PIRSR000103-1"/>
    </source>
</evidence>
<dbReference type="EMBL" id="JAAGRN010000011">
    <property type="protein sequence ID" value="NDY84324.1"/>
    <property type="molecule type" value="Genomic_DNA"/>
</dbReference>
<dbReference type="InterPro" id="IPR015815">
    <property type="entry name" value="HIBADH-related"/>
</dbReference>
<dbReference type="RefSeq" id="WP_163656144.1">
    <property type="nucleotide sequence ID" value="NZ_JAAGRN010000011.1"/>
</dbReference>
<dbReference type="InterPro" id="IPR008927">
    <property type="entry name" value="6-PGluconate_DH-like_C_sf"/>
</dbReference>
<feature type="active site" evidence="3">
    <location>
        <position position="180"/>
    </location>
</feature>
<proteinExistence type="predicted"/>
<dbReference type="GO" id="GO:0051287">
    <property type="term" value="F:NAD binding"/>
    <property type="evidence" value="ECO:0007669"/>
    <property type="project" value="InterPro"/>
</dbReference>
<dbReference type="AlphaFoldDB" id="A0A6B2R3N1"/>
<dbReference type="SUPFAM" id="SSF51735">
    <property type="entry name" value="NAD(P)-binding Rossmann-fold domains"/>
    <property type="match status" value="1"/>
</dbReference>
<keyword evidence="2" id="KW-0520">NAD</keyword>
<reference evidence="6" key="1">
    <citation type="submission" date="2020-02" db="EMBL/GenBank/DDBJ databases">
        <authorList>
            <person name="Chen W.-M."/>
        </authorList>
    </citation>
    <scope>NUCLEOTIDE SEQUENCE</scope>
    <source>
        <strain evidence="6">NBD-18</strain>
    </source>
</reference>
<dbReference type="PANTHER" id="PTHR43060">
    <property type="entry name" value="3-HYDROXYISOBUTYRATE DEHYDROGENASE-LIKE 1, MITOCHONDRIAL-RELATED"/>
    <property type="match status" value="1"/>
</dbReference>
<keyword evidence="1" id="KW-0560">Oxidoreductase</keyword>
<protein>
    <submittedName>
        <fullName evidence="6">NAD(P)-dependent oxidoreductase</fullName>
    </submittedName>
</protein>